<sequence length="134" mass="14913">MSFLPVLDPLTRKLAQLAFGGALITTAFGLYSKRTLKTAYEDLQIYKDAVNLLTSNKHIKTYLGEPISIQGVDLTDRDISVTDDHCKLTVKVAGPISRGLLYMEAQYDRKIPPSATLTSVEFELEKPKGRIKLL</sequence>
<keyword evidence="1" id="KW-0472">Membrane</keyword>
<dbReference type="GO" id="GO:0005743">
    <property type="term" value="C:mitochondrial inner membrane"/>
    <property type="evidence" value="ECO:0007669"/>
    <property type="project" value="TreeGrafter"/>
</dbReference>
<evidence type="ECO:0000313" key="3">
    <source>
        <dbReference type="Proteomes" id="UP000192578"/>
    </source>
</evidence>
<dbReference type="Proteomes" id="UP000192578">
    <property type="component" value="Unassembled WGS sequence"/>
</dbReference>
<accession>A0A1W0WSC2</accession>
<name>A0A1W0WSC2_HYPEX</name>
<dbReference type="AlphaFoldDB" id="A0A1W0WSC2"/>
<dbReference type="GO" id="GO:0033617">
    <property type="term" value="P:mitochondrial respiratory chain complex IV assembly"/>
    <property type="evidence" value="ECO:0007669"/>
    <property type="project" value="TreeGrafter"/>
</dbReference>
<feature type="transmembrane region" description="Helical" evidence="1">
    <location>
        <begin position="14"/>
        <end position="31"/>
    </location>
</feature>
<protein>
    <recommendedName>
        <fullName evidence="4">Mitochondrial import inner membrane translocase subunit Tim21</fullName>
    </recommendedName>
</protein>
<gene>
    <name evidence="2" type="ORF">BV898_07878</name>
</gene>
<evidence type="ECO:0008006" key="4">
    <source>
        <dbReference type="Google" id="ProtNLM"/>
    </source>
</evidence>
<proteinExistence type="predicted"/>
<reference evidence="3" key="1">
    <citation type="submission" date="2017-01" db="EMBL/GenBank/DDBJ databases">
        <title>Comparative genomics of anhydrobiosis in the tardigrade Hypsibius dujardini.</title>
        <authorList>
            <person name="Yoshida Y."/>
            <person name="Koutsovoulos G."/>
            <person name="Laetsch D."/>
            <person name="Stevens L."/>
            <person name="Kumar S."/>
            <person name="Horikawa D."/>
            <person name="Ishino K."/>
            <person name="Komine S."/>
            <person name="Tomita M."/>
            <person name="Blaxter M."/>
            <person name="Arakawa K."/>
        </authorList>
    </citation>
    <scope>NUCLEOTIDE SEQUENCE [LARGE SCALE GENOMIC DNA]</scope>
    <source>
        <strain evidence="3">Z151</strain>
    </source>
</reference>
<dbReference type="OrthoDB" id="10037790at2759"/>
<dbReference type="PANTHER" id="PTHR47148:SF1">
    <property type="entry name" value="CYTOCHROME C OXIDASE ASSEMBLY FACTOR 1 HOMOLOG"/>
    <property type="match status" value="1"/>
</dbReference>
<keyword evidence="3" id="KW-1185">Reference proteome</keyword>
<comment type="caution">
    <text evidence="2">The sequence shown here is derived from an EMBL/GenBank/DDBJ whole genome shotgun (WGS) entry which is preliminary data.</text>
</comment>
<keyword evidence="1" id="KW-1133">Transmembrane helix</keyword>
<evidence type="ECO:0000313" key="2">
    <source>
        <dbReference type="EMBL" id="OQV18108.1"/>
    </source>
</evidence>
<dbReference type="GO" id="GO:0032981">
    <property type="term" value="P:mitochondrial respiratory chain complex I assembly"/>
    <property type="evidence" value="ECO:0007669"/>
    <property type="project" value="TreeGrafter"/>
</dbReference>
<organism evidence="2 3">
    <name type="scientific">Hypsibius exemplaris</name>
    <name type="common">Freshwater tardigrade</name>
    <dbReference type="NCBI Taxonomy" id="2072580"/>
    <lineage>
        <taxon>Eukaryota</taxon>
        <taxon>Metazoa</taxon>
        <taxon>Ecdysozoa</taxon>
        <taxon>Tardigrada</taxon>
        <taxon>Eutardigrada</taxon>
        <taxon>Parachela</taxon>
        <taxon>Hypsibioidea</taxon>
        <taxon>Hypsibiidae</taxon>
        <taxon>Hypsibius</taxon>
    </lineage>
</organism>
<dbReference type="EMBL" id="MTYJ01000053">
    <property type="protein sequence ID" value="OQV18108.1"/>
    <property type="molecule type" value="Genomic_DNA"/>
</dbReference>
<evidence type="ECO:0000256" key="1">
    <source>
        <dbReference type="SAM" id="Phobius"/>
    </source>
</evidence>
<keyword evidence="1" id="KW-0812">Transmembrane</keyword>
<dbReference type="PANTHER" id="PTHR47148">
    <property type="entry name" value="CYTOCHROME C OXIDASE ASSEMBLY FACTOR 1 HOMOLOG"/>
    <property type="match status" value="1"/>
</dbReference>